<evidence type="ECO:0000313" key="5">
    <source>
        <dbReference type="Proteomes" id="UP000276349"/>
    </source>
</evidence>
<dbReference type="InterPro" id="IPR014755">
    <property type="entry name" value="Cu-Rt/internalin_Ig-like"/>
</dbReference>
<organism evidence="4 5">
    <name type="scientific">Lysinibacillus telephonicus</name>
    <dbReference type="NCBI Taxonomy" id="1714840"/>
    <lineage>
        <taxon>Bacteria</taxon>
        <taxon>Bacillati</taxon>
        <taxon>Bacillota</taxon>
        <taxon>Bacilli</taxon>
        <taxon>Bacillales</taxon>
        <taxon>Bacillaceae</taxon>
        <taxon>Lysinibacillus</taxon>
    </lineage>
</organism>
<dbReference type="OrthoDB" id="1706086at2"/>
<sequence length="1061" mass="114626">MANQPKKYKKFVATAATATLVASAIVPVASAAASFPDVAENNSHAEAINALVEAGIIKGYEDGTFKPNAQLTRGHVVKMLGKWVEAQGFEIPADYNTVQRFDDVAVDAADQELVKYAALVKDTGVFLGSDGDLNAADSITRENMALTLDRAYKAVFKKSLVELAEGSTNLTVSDLATAKEEAREEIQALRNLGISNVNTFNPKDTVTRAQFASFLHRTIEAEGTPSTEVGAIKSATATKVNEVTVVFDAPVADTEAAKFAFARGTTAINVTDVDWSEDKTTAVLTVDTKFVDATYNLTVTGVAEKELTASIKTTREEVSSIEFNSSTLVLTGTETATAKEARITFSVYNQYGEEITDDIPTSRYKDLKISGIDEESIEFPAGYKGVISVMVDEDEDDDAEGSISFTYENGEVEIDVDQDVVLSDEIEPGSVEIKGVYSPTDEELSTKNLIDGDEFYIIFSVKDQFGATIDPEYADKQNVASGDTTILEQVQDGLRVDVSNKDIFALVDEEDIEVKNVDGKWYFAIAIDSEEVDEDDIVGGENTVTFRAKATGEESSSVIKVTDSAEVYKIELSSPDEVVAGDEEVKVPVFAYDQNGESITDAAELNDDLRDGKIKIDWDADRVALGNAAASTVFTFIEEDGQLYLTFDSADNLGDEAEELDIDIEVDKSGEESSITLDIEPNAHPESLVKIADNSNTYIYKGATLELAYDDFVIEDQYGRVFDKFSDTDSYQKDSNGNIVRDSEGNPIPSWKNYTITGKSLNENNVSTSSDTSGLDLVGIDGNATVEFTLTSRDVEGNLVTDVLSTTIRTVEASDFDSYKVYSDELVYGKDDASPADNANIEVYGVLGNGVEVELPADGIAYKVLAGDYLTVTDTDEVDVKADITEIGTNLSDAGDRIETDVTVVINGDGSRIEHKITLAEATPKVASFELEDADSLNGNLLKSLDINVTSGDTVITATDIYAALLSQGSFDIEDQYGEDLDNDDFNSSTGEFTFFRGKQKLGLTISDINSANDDDVEVRSNGTVSTKIYVGGNNGVVEGDSFNLTLTINGKTQTVKVYVK</sequence>
<dbReference type="InterPro" id="IPR001119">
    <property type="entry name" value="SLH_dom"/>
</dbReference>
<feature type="chain" id="PRO_5018741181" evidence="2">
    <location>
        <begin position="32"/>
        <end position="1061"/>
    </location>
</feature>
<dbReference type="Proteomes" id="UP000276349">
    <property type="component" value="Unassembled WGS sequence"/>
</dbReference>
<dbReference type="RefSeq" id="WP_126296356.1">
    <property type="nucleotide sequence ID" value="NZ_CP155468.1"/>
</dbReference>
<feature type="domain" description="SLH" evidence="3">
    <location>
        <begin position="169"/>
        <end position="229"/>
    </location>
</feature>
<evidence type="ECO:0000259" key="3">
    <source>
        <dbReference type="PROSITE" id="PS51272"/>
    </source>
</evidence>
<keyword evidence="1 2" id="KW-0732">Signal</keyword>
<dbReference type="AlphaFoldDB" id="A0A3S0JMG9"/>
<keyword evidence="5" id="KW-1185">Reference proteome</keyword>
<dbReference type="PROSITE" id="PS51272">
    <property type="entry name" value="SLH"/>
    <property type="match status" value="2"/>
</dbReference>
<evidence type="ECO:0000256" key="2">
    <source>
        <dbReference type="SAM" id="SignalP"/>
    </source>
</evidence>
<accession>A0A3S0JMG9</accession>
<evidence type="ECO:0000313" key="4">
    <source>
        <dbReference type="EMBL" id="RTQ86346.1"/>
    </source>
</evidence>
<evidence type="ECO:0000256" key="1">
    <source>
        <dbReference type="ARBA" id="ARBA00022729"/>
    </source>
</evidence>
<comment type="caution">
    <text evidence="4">The sequence shown here is derived from an EMBL/GenBank/DDBJ whole genome shotgun (WGS) entry which is preliminary data.</text>
</comment>
<proteinExistence type="predicted"/>
<feature type="domain" description="SLH" evidence="3">
    <location>
        <begin position="31"/>
        <end position="94"/>
    </location>
</feature>
<reference evidence="4 5" key="1">
    <citation type="submission" date="2018-12" db="EMBL/GenBank/DDBJ databases">
        <authorList>
            <person name="Yu L."/>
        </authorList>
    </citation>
    <scope>NUCLEOTIDE SEQUENCE [LARGE SCALE GENOMIC DNA]</scope>
    <source>
        <strain evidence="4 5">S5H2222</strain>
    </source>
</reference>
<feature type="signal peptide" evidence="2">
    <location>
        <begin position="1"/>
        <end position="31"/>
    </location>
</feature>
<dbReference type="Pfam" id="PF00395">
    <property type="entry name" value="SLH"/>
    <property type="match status" value="2"/>
</dbReference>
<dbReference type="EMBL" id="RXNR01000122">
    <property type="protein sequence ID" value="RTQ86346.1"/>
    <property type="molecule type" value="Genomic_DNA"/>
</dbReference>
<gene>
    <name evidence="4" type="ORF">EKG35_20200</name>
</gene>
<protein>
    <submittedName>
        <fullName evidence="4">S-layer homology domain-containing protein</fullName>
    </submittedName>
</protein>
<name>A0A3S0JMG9_9BACI</name>
<dbReference type="Gene3D" id="2.60.40.1220">
    <property type="match status" value="1"/>
</dbReference>